<dbReference type="GO" id="GO:0009306">
    <property type="term" value="P:protein secretion"/>
    <property type="evidence" value="ECO:0007669"/>
    <property type="project" value="InterPro"/>
</dbReference>
<sequence>MTEQQGVQNHSPATNETETSAKASKKKTCRRVLCGLSAVVFLPVFGLLGALATDAGQRELIRLTDKFMDNLSIEQVEGGLQNGLLLKNLRFQSPGVDTQIEQARLQLDLGCLWRAKICLQDLSVQRPQIQIDTAQLPPSEEKPKDNTPLQKIHLPVAVEVNNVSLSDLNLTLDNHHIGLNAFQTALSLNNDTGLTLEPTLIDGVSVQTTVVAEKEKAAKPAEPSAPIDWAKLEQDLTPPLLGALTTIELPFDLHVKDIQGKDWQYRKIDGETEQKIEIPSLQLQADATGYDVRLQTLRVESSLGNINGQGQLQLNDDFPLDFKLNADLKAQTDGKQILLPASQADLSLSGALRKQTALSLKTGGAADLTVTGEIALNEEKTPLSLNILSPNFQYPFDKNAQDPLSVKGLNLSLQGNLLDYQLRLNSEIGGMGAPKTRIETAAKGGLSNLSIEKLQLDALKGTLALQGEADWKDGVKWQSAVDFSNVNFAEYLPTMPAVLSGKIQSDGSVQGQNWAVNVPQLDVNGTLSGRPLHLKGTLGSTPEKLFSTPNLLLNYAENKIAVQGEVGKQSDLNLDINAPDLKGLLPDLSASLKGTAHLKGNITAPNVDVDLLGRQIRFQALQLNHLALKGKITSEKLIQGNAEIDLDGLSYNDIKINQAKLSASGDEKNHRLQLVSTGDPVAANLNLSGNFDRTSQIWKGALSDIGIRSPVGDWKTDQNINVIYDNQKISANVSSHCWRNTDIDLCFPKAFNAGKNGEIPFELKKLDLALVNKLIEQELLTGQLHSKGNVAWFTDKPVQLALQIDGDNLALAHKIDYRTFKLAVPKLNVNADLQNNNLTLKSDIEIQNQGKIGTDLKLQDVANARSLSGGLTIRNLNLNLANQLLSDGEKVNGDVTADLKFGGNLTAPLLHGAFNAANLTAVMKSLPFDINGGNIALNFHGNRSTLQGHIQTPDSRLDVDGEASWKDLNSWNTQVRAKADQFKVNIPSMAKLKISPNIEMKANPKLLELSGMIEIPWARVEIESLPDSAVAVSEDEVILDGPNKTKEKRLNTQMAAKTKSGMEIRSDLKIKIGDDVNLNAYGLKTDLDGLLSVKQDKGKLGLYGQINLQNGRYASFGQDLLIRQGIISFSGLPSQPMLNITAIRNPTAMEDSNIVAGVKVVGLADSPEVTVFAEPAMPQDQALSYLLTGRSLENSGEAGSGGSIGAALLGMGLAKSGKVVGGIGEAFGIQDLNLGTQGVGDSSKVVVSGNITPRLQVKYGVGLFDGLAEFTLRYKLLPQLYLQSVSGVNQAFDLLYHFEF</sequence>
<evidence type="ECO:0000256" key="6">
    <source>
        <dbReference type="SAM" id="Phobius"/>
    </source>
</evidence>
<evidence type="ECO:0000313" key="9">
    <source>
        <dbReference type="Proteomes" id="UP000230282"/>
    </source>
</evidence>
<keyword evidence="2 6" id="KW-0812">Transmembrane</keyword>
<evidence type="ECO:0000313" key="8">
    <source>
        <dbReference type="EMBL" id="PJG83245.1"/>
    </source>
</evidence>
<evidence type="ECO:0000256" key="2">
    <source>
        <dbReference type="ARBA" id="ARBA00022692"/>
    </source>
</evidence>
<name>A0A2M8RWI2_9PAST</name>
<dbReference type="GO" id="GO:0005886">
    <property type="term" value="C:plasma membrane"/>
    <property type="evidence" value="ECO:0007669"/>
    <property type="project" value="InterPro"/>
</dbReference>
<dbReference type="PANTHER" id="PTHR36985">
    <property type="entry name" value="TRANSLOCATION AND ASSEMBLY MODULE SUBUNIT TAMB"/>
    <property type="match status" value="1"/>
</dbReference>
<comment type="caution">
    <text evidence="8">The sequence shown here is derived from an EMBL/GenBank/DDBJ whole genome shotgun (WGS) entry which is preliminary data.</text>
</comment>
<proteinExistence type="predicted"/>
<keyword evidence="3 6" id="KW-1133">Transmembrane helix</keyword>
<accession>A0A2M8RWI2</accession>
<dbReference type="Pfam" id="PF04357">
    <property type="entry name" value="TamB"/>
    <property type="match status" value="1"/>
</dbReference>
<dbReference type="GO" id="GO:0097347">
    <property type="term" value="C:TAM protein secretion complex"/>
    <property type="evidence" value="ECO:0007669"/>
    <property type="project" value="TreeGrafter"/>
</dbReference>
<keyword evidence="9" id="KW-1185">Reference proteome</keyword>
<evidence type="ECO:0000256" key="4">
    <source>
        <dbReference type="ARBA" id="ARBA00023136"/>
    </source>
</evidence>
<dbReference type="RefSeq" id="WP_100296439.1">
    <property type="nucleotide sequence ID" value="NZ_PHGZ01000010.1"/>
</dbReference>
<dbReference type="PANTHER" id="PTHR36985:SF1">
    <property type="entry name" value="TRANSLOCATION AND ASSEMBLY MODULE SUBUNIT TAMB"/>
    <property type="match status" value="1"/>
</dbReference>
<reference evidence="8 9" key="1">
    <citation type="submission" date="2017-11" db="EMBL/GenBank/DDBJ databases">
        <title>Reclassification of Bisgaard taxon 5 as Caviibacterium pharyngocola gen. nov., sp. nov.</title>
        <authorList>
            <person name="Christensen H."/>
        </authorList>
    </citation>
    <scope>NUCLEOTIDE SEQUENCE [LARGE SCALE GENOMIC DNA]</scope>
    <source>
        <strain evidence="8 9">7_3</strain>
    </source>
</reference>
<dbReference type="InterPro" id="IPR007452">
    <property type="entry name" value="TamB_C"/>
</dbReference>
<dbReference type="Proteomes" id="UP000230282">
    <property type="component" value="Unassembled WGS sequence"/>
</dbReference>
<evidence type="ECO:0000256" key="5">
    <source>
        <dbReference type="SAM" id="MobiDB-lite"/>
    </source>
</evidence>
<evidence type="ECO:0000256" key="1">
    <source>
        <dbReference type="ARBA" id="ARBA00004167"/>
    </source>
</evidence>
<keyword evidence="4 6" id="KW-0472">Membrane</keyword>
<feature type="region of interest" description="Disordered" evidence="5">
    <location>
        <begin position="1"/>
        <end position="22"/>
    </location>
</feature>
<protein>
    <submittedName>
        <fullName evidence="8">DUF490 domain-containing protein</fullName>
    </submittedName>
</protein>
<gene>
    <name evidence="8" type="ORF">CVP04_05095</name>
</gene>
<comment type="subcellular location">
    <subcellularLocation>
        <location evidence="1">Membrane</location>
        <topology evidence="1">Single-pass membrane protein</topology>
    </subcellularLocation>
</comment>
<dbReference type="OrthoDB" id="5555605at2"/>
<dbReference type="EMBL" id="PHGZ01000010">
    <property type="protein sequence ID" value="PJG83245.1"/>
    <property type="molecule type" value="Genomic_DNA"/>
</dbReference>
<feature type="domain" description="Translocation and assembly module TamB C-terminal" evidence="7">
    <location>
        <begin position="955"/>
        <end position="1300"/>
    </location>
</feature>
<evidence type="ECO:0000259" key="7">
    <source>
        <dbReference type="Pfam" id="PF04357"/>
    </source>
</evidence>
<organism evidence="8 9">
    <name type="scientific">Caviibacterium pharyngocola</name>
    <dbReference type="NCBI Taxonomy" id="28159"/>
    <lineage>
        <taxon>Bacteria</taxon>
        <taxon>Pseudomonadati</taxon>
        <taxon>Pseudomonadota</taxon>
        <taxon>Gammaproteobacteria</taxon>
        <taxon>Pasteurellales</taxon>
        <taxon>Pasteurellaceae</taxon>
        <taxon>Caviibacterium</taxon>
    </lineage>
</organism>
<feature type="transmembrane region" description="Helical" evidence="6">
    <location>
        <begin position="32"/>
        <end position="52"/>
    </location>
</feature>
<feature type="compositionally biased region" description="Polar residues" evidence="5">
    <location>
        <begin position="1"/>
        <end position="15"/>
    </location>
</feature>
<evidence type="ECO:0000256" key="3">
    <source>
        <dbReference type="ARBA" id="ARBA00022989"/>
    </source>
</evidence>